<evidence type="ECO:0000313" key="2">
    <source>
        <dbReference type="EMBL" id="NHZ79855.1"/>
    </source>
</evidence>
<keyword evidence="3" id="KW-1185">Reference proteome</keyword>
<reference evidence="2 3" key="1">
    <citation type="submission" date="2019-10" db="EMBL/GenBank/DDBJ databases">
        <title>Taxonomy of Antarctic Massilia spp.: description of Massilia rubra sp. nov., Massilia aquatica sp. nov., Massilia mucilaginosa sp. nov., Massilia frigida sp. nov. isolated from streams, lakes and regoliths.</title>
        <authorList>
            <person name="Holochova P."/>
            <person name="Sedlacek I."/>
            <person name="Kralova S."/>
            <person name="Maslanova I."/>
            <person name="Busse H.-J."/>
            <person name="Stankova E."/>
            <person name="Vrbovska V."/>
            <person name="Kovarovic V."/>
            <person name="Bartak M."/>
            <person name="Svec P."/>
            <person name="Pantucek R."/>
        </authorList>
    </citation>
    <scope>NUCLEOTIDE SEQUENCE [LARGE SCALE GENOMIC DNA]</scope>
    <source>
        <strain evidence="2 3">CCM 8695</strain>
    </source>
</reference>
<dbReference type="EMBL" id="WHJG01000009">
    <property type="protein sequence ID" value="NHZ79855.1"/>
    <property type="molecule type" value="Genomic_DNA"/>
</dbReference>
<name>A0ABX0NGP4_9BURK</name>
<dbReference type="Proteomes" id="UP000621455">
    <property type="component" value="Unassembled WGS sequence"/>
</dbReference>
<accession>A0ABX0NGP4</accession>
<dbReference type="RefSeq" id="WP_167086810.1">
    <property type="nucleotide sequence ID" value="NZ_WHJG01000009.1"/>
</dbReference>
<feature type="region of interest" description="Disordered" evidence="1">
    <location>
        <begin position="156"/>
        <end position="207"/>
    </location>
</feature>
<comment type="caution">
    <text evidence="2">The sequence shown here is derived from an EMBL/GenBank/DDBJ whole genome shotgun (WGS) entry which is preliminary data.</text>
</comment>
<gene>
    <name evidence="2" type="ORF">F2P44_11290</name>
</gene>
<protein>
    <submittedName>
        <fullName evidence="2">Uncharacterized protein</fullName>
    </submittedName>
</protein>
<proteinExistence type="predicted"/>
<sequence length="207" mass="22014">MKQSSAHKQSIALQHIDIASPCTASWDKMQGDDRVRHCKDCNKNVFNLSAMPQADAAALLADNHSGDLCVRFYRRQDGTVISSDCSDSPRAVVRQAWRKLPFMAGAAMLALSAAGCAMTDPVPVANVDAAVPTLPPLPPAPMMETMGAPPATRVDVPDNAKPAAPAGETGQQVKKAKSAEWLGNVAAPRKPVKRAANSAKRPVRNLR</sequence>
<evidence type="ECO:0000256" key="1">
    <source>
        <dbReference type="SAM" id="MobiDB-lite"/>
    </source>
</evidence>
<organism evidence="2 3">
    <name type="scientific">Massilia frigida</name>
    <dbReference type="NCBI Taxonomy" id="2609281"/>
    <lineage>
        <taxon>Bacteria</taxon>
        <taxon>Pseudomonadati</taxon>
        <taxon>Pseudomonadota</taxon>
        <taxon>Betaproteobacteria</taxon>
        <taxon>Burkholderiales</taxon>
        <taxon>Oxalobacteraceae</taxon>
        <taxon>Telluria group</taxon>
        <taxon>Massilia</taxon>
    </lineage>
</organism>
<evidence type="ECO:0000313" key="3">
    <source>
        <dbReference type="Proteomes" id="UP000621455"/>
    </source>
</evidence>